<proteinExistence type="predicted"/>
<dbReference type="AlphaFoldDB" id="A0A2W6A4H5"/>
<reference evidence="1 2" key="1">
    <citation type="journal article" date="2017" name="Nature">
        <title>Atmospheric trace gases support primary production in Antarctic desert surface soil.</title>
        <authorList>
            <person name="Ji M."/>
            <person name="Greening C."/>
            <person name="Vanwonterghem I."/>
            <person name="Carere C.R."/>
            <person name="Bay S.K."/>
            <person name="Steen J.A."/>
            <person name="Montgomery K."/>
            <person name="Lines T."/>
            <person name="Beardall J."/>
            <person name="van Dorst J."/>
            <person name="Snape I."/>
            <person name="Stott M.B."/>
            <person name="Hugenholtz P."/>
            <person name="Ferrari B.C."/>
        </authorList>
    </citation>
    <scope>NUCLEOTIDE SEQUENCE [LARGE SCALE GENOMIC DNA]</scope>
    <source>
        <strain evidence="1">RRmetagenome_bin12</strain>
    </source>
</reference>
<sequence length="285" mass="30171">MSTGRPGTALEEAQRLLVDHGRWTTDGGAYLESDNVIVVIHPVHDDARDGAVDVVVTVRPRHGRSQPGTSIQLEGTGAPSVSVPLNRRGQAVFRRLAAGEWSARLMPGDMIASPPAEPSGQVIALHRITRRLALAAGDEQRDIRHTWTSADGGLVTEIVETDEAHLVVRISSSAPPSAPAVVRIRWAVVVSETTDRAKTLVVPLAPGDDGAVVTAKYDLGLVDQAQAVDIGPAEWADPSELTAELVFEAFDLALFGSARRAWEQLAGADVCAAVVQAALRTALEG</sequence>
<comment type="caution">
    <text evidence="1">The sequence shown here is derived from an EMBL/GenBank/DDBJ whole genome shotgun (WGS) entry which is preliminary data.</text>
</comment>
<evidence type="ECO:0000313" key="2">
    <source>
        <dbReference type="Proteomes" id="UP000248724"/>
    </source>
</evidence>
<dbReference type="Proteomes" id="UP000248724">
    <property type="component" value="Unassembled WGS sequence"/>
</dbReference>
<protein>
    <submittedName>
        <fullName evidence="1">Uncharacterized protein</fullName>
    </submittedName>
</protein>
<organism evidence="1 2">
    <name type="scientific">Candidatus Aeolococcus gillhamiae</name>
    <dbReference type="NCBI Taxonomy" id="3127015"/>
    <lineage>
        <taxon>Bacteria</taxon>
        <taxon>Bacillati</taxon>
        <taxon>Candidatus Dormiibacterota</taxon>
        <taxon>Candidatus Dormibacteria</taxon>
        <taxon>Candidatus Aeolococcales</taxon>
        <taxon>Candidatus Aeolococcaceae</taxon>
        <taxon>Candidatus Aeolococcus</taxon>
    </lineage>
</organism>
<dbReference type="EMBL" id="QHBU01000161">
    <property type="protein sequence ID" value="PZR80268.1"/>
    <property type="molecule type" value="Genomic_DNA"/>
</dbReference>
<evidence type="ECO:0000313" key="1">
    <source>
        <dbReference type="EMBL" id="PZR80268.1"/>
    </source>
</evidence>
<accession>A0A2W6A4H5</accession>
<gene>
    <name evidence="1" type="ORF">DLM65_08610</name>
</gene>
<name>A0A2W6A4H5_9BACT</name>